<evidence type="ECO:0000313" key="9">
    <source>
        <dbReference type="Proteomes" id="UP000053558"/>
    </source>
</evidence>
<evidence type="ECO:0000256" key="3">
    <source>
        <dbReference type="ARBA" id="ARBA00044493"/>
    </source>
</evidence>
<evidence type="ECO:0000256" key="4">
    <source>
        <dbReference type="ARBA" id="ARBA00044511"/>
    </source>
</evidence>
<feature type="repeat" description="PPR" evidence="5">
    <location>
        <begin position="9"/>
        <end position="43"/>
    </location>
</feature>
<dbReference type="Pfam" id="PF23276">
    <property type="entry name" value="TPR_24"/>
    <property type="match status" value="1"/>
</dbReference>
<dbReference type="PANTHER" id="PTHR47447">
    <property type="entry name" value="OS03G0856100 PROTEIN"/>
    <property type="match status" value="1"/>
</dbReference>
<gene>
    <name evidence="8" type="ORF">CONPUDRAFT_81278</name>
</gene>
<feature type="domain" description="Pentatricopeptide repeat-containing protein-mitochondrial" evidence="7">
    <location>
        <begin position="186"/>
        <end position="318"/>
    </location>
</feature>
<keyword evidence="9" id="KW-1185">Reference proteome</keyword>
<dbReference type="InterPro" id="IPR011990">
    <property type="entry name" value="TPR-like_helical_dom_sf"/>
</dbReference>
<keyword evidence="2" id="KW-0677">Repeat</keyword>
<comment type="subunit">
    <text evidence="4">Binds to mitochondrial small subunit 15S rRNA.</text>
</comment>
<sequence>MKADDVKPDLDFYNTLLSGLAYEARTVEANAVVDDMQAMGIEPDRITYHHLIEAHRYRPSKFAWDLIERMEAADIKANEQTFSLLIKRFTDNENLEMALQQMQLLLSQKKSPDLSNVQDIIVLASKLGHPKLALDLAREFEKGSIRRLDTQTWMNVLMASADSFFAEGVTQCWNKLVGELSILPDEGLCLSVLHTAGRHGLPDLAADALRVLRALDVSWEEHHFAPVIEAFCRVGKMKEAFGTLSVLRANGVTPVSDTVHPIFEALRADVDRIDDSWTTLDALRTEGKDIDTAALNALVQACVALGDLQRAIGAYQAFGEYGAAPDIETFNALLAGCVSAQHRALGDRLLGELKAAGITPDARTYERIVLLCLTQPQYEDAFFYLEEMKAQKFMPPLSVYDTLIRTCYNAGDTRWQLAFAEMKECGHPVTDGLAKFIRSSVISRGRKAGASAPESAVENSESDAASGQSAAPAPPS</sequence>
<dbReference type="EMBL" id="JH711576">
    <property type="protein sequence ID" value="EIW83273.1"/>
    <property type="molecule type" value="Genomic_DNA"/>
</dbReference>
<comment type="function">
    <text evidence="3">Regulates mitochondrial small subunit maturation by controlling 15S rRNA 5'-end processing. Localizes to the 5' precursor of the 15S rRNA in a position that is subsequently occupied by mS47 in the mature yeast mtSSU. Uses structure and sequence-specific RNA recognition, binding to a single-stranded region of the precursor and specifically recognizing bases -6 to -1. The exchange of Ccm1 for mS47 is coupled to the irreversible removal of precursor rRNA that is accompanied by conformational changes of the mitoribosomal proteins uS5m and mS26. These conformational changes signal completion of 5'-end rRNA processing through protection of the mature 5'-end of the 15S rRNA and stabilization of mS47. The removal of the 5' precursor together with the dissociation of Ccm1 may be catalyzed by the 5'-3' exoribonuclease Pet127. Involved in the specific removal of group I introns in mitochondrial encoded transcripts.</text>
</comment>
<evidence type="ECO:0000256" key="5">
    <source>
        <dbReference type="PROSITE-ProRule" id="PRU00708"/>
    </source>
</evidence>
<dbReference type="OMA" id="TTHHYEL"/>
<dbReference type="InterPro" id="IPR057027">
    <property type="entry name" value="TPR_mt"/>
</dbReference>
<dbReference type="KEGG" id="cput:CONPUDRAFT_81278"/>
<organism evidence="8 9">
    <name type="scientific">Coniophora puteana (strain RWD-64-598)</name>
    <name type="common">Brown rot fungus</name>
    <dbReference type="NCBI Taxonomy" id="741705"/>
    <lineage>
        <taxon>Eukaryota</taxon>
        <taxon>Fungi</taxon>
        <taxon>Dikarya</taxon>
        <taxon>Basidiomycota</taxon>
        <taxon>Agaricomycotina</taxon>
        <taxon>Agaricomycetes</taxon>
        <taxon>Agaricomycetidae</taxon>
        <taxon>Boletales</taxon>
        <taxon>Coniophorineae</taxon>
        <taxon>Coniophoraceae</taxon>
        <taxon>Coniophora</taxon>
    </lineage>
</organism>
<dbReference type="PROSITE" id="PS51375">
    <property type="entry name" value="PPR"/>
    <property type="match status" value="3"/>
</dbReference>
<dbReference type="OrthoDB" id="185373at2759"/>
<evidence type="ECO:0000313" key="8">
    <source>
        <dbReference type="EMBL" id="EIW83273.1"/>
    </source>
</evidence>
<protein>
    <recommendedName>
        <fullName evidence="7">Pentatricopeptide repeat-containing protein-mitochondrial domain-containing protein</fullName>
    </recommendedName>
</protein>
<dbReference type="Proteomes" id="UP000053558">
    <property type="component" value="Unassembled WGS sequence"/>
</dbReference>
<dbReference type="PANTHER" id="PTHR47447:SF17">
    <property type="entry name" value="OS12G0638900 PROTEIN"/>
    <property type="match status" value="1"/>
</dbReference>
<comment type="similarity">
    <text evidence="1">Belongs to the CCM1 family.</text>
</comment>
<feature type="repeat" description="PPR" evidence="5">
    <location>
        <begin position="220"/>
        <end position="254"/>
    </location>
</feature>
<dbReference type="Pfam" id="PF13041">
    <property type="entry name" value="PPR_2"/>
    <property type="match status" value="1"/>
</dbReference>
<dbReference type="GeneID" id="19210212"/>
<dbReference type="Gene3D" id="1.25.40.10">
    <property type="entry name" value="Tetratricopeptide repeat domain"/>
    <property type="match status" value="3"/>
</dbReference>
<evidence type="ECO:0000256" key="2">
    <source>
        <dbReference type="ARBA" id="ARBA00022737"/>
    </source>
</evidence>
<evidence type="ECO:0000256" key="6">
    <source>
        <dbReference type="SAM" id="MobiDB-lite"/>
    </source>
</evidence>
<accession>A0A5M3MVV8</accession>
<comment type="caution">
    <text evidence="8">The sequence shown here is derived from an EMBL/GenBank/DDBJ whole genome shotgun (WGS) entry which is preliminary data.</text>
</comment>
<feature type="repeat" description="PPR" evidence="5">
    <location>
        <begin position="326"/>
        <end position="360"/>
    </location>
</feature>
<dbReference type="RefSeq" id="XP_007766554.1">
    <property type="nucleotide sequence ID" value="XM_007768364.1"/>
</dbReference>
<name>A0A5M3MVV8_CONPW</name>
<dbReference type="InterPro" id="IPR002885">
    <property type="entry name" value="PPR_rpt"/>
</dbReference>
<dbReference type="NCBIfam" id="TIGR00756">
    <property type="entry name" value="PPR"/>
    <property type="match status" value="1"/>
</dbReference>
<reference evidence="9" key="1">
    <citation type="journal article" date="2012" name="Science">
        <title>The Paleozoic origin of enzymatic lignin decomposition reconstructed from 31 fungal genomes.</title>
        <authorList>
            <person name="Floudas D."/>
            <person name="Binder M."/>
            <person name="Riley R."/>
            <person name="Barry K."/>
            <person name="Blanchette R.A."/>
            <person name="Henrissat B."/>
            <person name="Martinez A.T."/>
            <person name="Otillar R."/>
            <person name="Spatafora J.W."/>
            <person name="Yadav J.S."/>
            <person name="Aerts A."/>
            <person name="Benoit I."/>
            <person name="Boyd A."/>
            <person name="Carlson A."/>
            <person name="Copeland A."/>
            <person name="Coutinho P.M."/>
            <person name="de Vries R.P."/>
            <person name="Ferreira P."/>
            <person name="Findley K."/>
            <person name="Foster B."/>
            <person name="Gaskell J."/>
            <person name="Glotzer D."/>
            <person name="Gorecki P."/>
            <person name="Heitman J."/>
            <person name="Hesse C."/>
            <person name="Hori C."/>
            <person name="Igarashi K."/>
            <person name="Jurgens J.A."/>
            <person name="Kallen N."/>
            <person name="Kersten P."/>
            <person name="Kohler A."/>
            <person name="Kuees U."/>
            <person name="Kumar T.K.A."/>
            <person name="Kuo A."/>
            <person name="LaButti K."/>
            <person name="Larrondo L.F."/>
            <person name="Lindquist E."/>
            <person name="Ling A."/>
            <person name="Lombard V."/>
            <person name="Lucas S."/>
            <person name="Lundell T."/>
            <person name="Martin R."/>
            <person name="McLaughlin D.J."/>
            <person name="Morgenstern I."/>
            <person name="Morin E."/>
            <person name="Murat C."/>
            <person name="Nagy L.G."/>
            <person name="Nolan M."/>
            <person name="Ohm R.A."/>
            <person name="Patyshakuliyeva A."/>
            <person name="Rokas A."/>
            <person name="Ruiz-Duenas F.J."/>
            <person name="Sabat G."/>
            <person name="Salamov A."/>
            <person name="Samejima M."/>
            <person name="Schmutz J."/>
            <person name="Slot J.C."/>
            <person name="St John F."/>
            <person name="Stenlid J."/>
            <person name="Sun H."/>
            <person name="Sun S."/>
            <person name="Syed K."/>
            <person name="Tsang A."/>
            <person name="Wiebenga A."/>
            <person name="Young D."/>
            <person name="Pisabarro A."/>
            <person name="Eastwood D.C."/>
            <person name="Martin F."/>
            <person name="Cullen D."/>
            <person name="Grigoriev I.V."/>
            <person name="Hibbett D.S."/>
        </authorList>
    </citation>
    <scope>NUCLEOTIDE SEQUENCE [LARGE SCALE GENOMIC DNA]</scope>
    <source>
        <strain evidence="9">RWD-64-598 SS2</strain>
    </source>
</reference>
<dbReference type="AlphaFoldDB" id="A0A5M3MVV8"/>
<evidence type="ECO:0000256" key="1">
    <source>
        <dbReference type="ARBA" id="ARBA00006192"/>
    </source>
</evidence>
<feature type="region of interest" description="Disordered" evidence="6">
    <location>
        <begin position="448"/>
        <end position="476"/>
    </location>
</feature>
<feature type="compositionally biased region" description="Low complexity" evidence="6">
    <location>
        <begin position="464"/>
        <end position="476"/>
    </location>
</feature>
<proteinExistence type="inferred from homology"/>
<evidence type="ECO:0000259" key="7">
    <source>
        <dbReference type="Pfam" id="PF23276"/>
    </source>
</evidence>
<dbReference type="Pfam" id="PF13812">
    <property type="entry name" value="PPR_3"/>
    <property type="match status" value="1"/>
</dbReference>